<sequence length="241" mass="27651">MLHQYRSPHNVIVFIAFLILNNVMLRAQDSQDLVRLASVKVDSLQINEYNQFLMEEIEASIRLEAGVITLYAVASKESPKFVTLFETYADSMQYKAHLTTPHFQKYKQGTATMVKHLALMVAKPIIYVRKDALSNAPSQDLFLKLVEIEIKEKGIDDFLMLSKNTVLPGIRSEPGLLMMYAISLKTTPTRVYVLEVYANEDAYKRHLISSHFLEFKRKSKRIIKRLKMTNVTPILLGSKPQ</sequence>
<feature type="domain" description="ABM" evidence="1">
    <location>
        <begin position="142"/>
        <end position="232"/>
    </location>
</feature>
<dbReference type="PROSITE" id="PS51725">
    <property type="entry name" value="ABM"/>
    <property type="match status" value="1"/>
</dbReference>
<dbReference type="InterPro" id="IPR011008">
    <property type="entry name" value="Dimeric_a/b-barrel"/>
</dbReference>
<organism evidence="2 3">
    <name type="scientific">Pseudochryseolinea flava</name>
    <dbReference type="NCBI Taxonomy" id="2059302"/>
    <lineage>
        <taxon>Bacteria</taxon>
        <taxon>Pseudomonadati</taxon>
        <taxon>Bacteroidota</taxon>
        <taxon>Cytophagia</taxon>
        <taxon>Cytophagales</taxon>
        <taxon>Fulvivirgaceae</taxon>
        <taxon>Pseudochryseolinea</taxon>
    </lineage>
</organism>
<dbReference type="RefSeq" id="WP_112745981.1">
    <property type="nucleotide sequence ID" value="NZ_QMFY01000002.1"/>
</dbReference>
<dbReference type="PANTHER" id="PTHR33336">
    <property type="entry name" value="QUINOL MONOOXYGENASE YGIN-RELATED"/>
    <property type="match status" value="1"/>
</dbReference>
<dbReference type="PANTHER" id="PTHR33336:SF3">
    <property type="entry name" value="ABM DOMAIN-CONTAINING PROTEIN"/>
    <property type="match status" value="1"/>
</dbReference>
<dbReference type="Gene3D" id="3.30.70.100">
    <property type="match status" value="2"/>
</dbReference>
<proteinExistence type="predicted"/>
<evidence type="ECO:0000259" key="1">
    <source>
        <dbReference type="PROSITE" id="PS51725"/>
    </source>
</evidence>
<dbReference type="EMBL" id="QMFY01000002">
    <property type="protein sequence ID" value="RAW02158.1"/>
    <property type="molecule type" value="Genomic_DNA"/>
</dbReference>
<comment type="caution">
    <text evidence="2">The sequence shown here is derived from an EMBL/GenBank/DDBJ whole genome shotgun (WGS) entry which is preliminary data.</text>
</comment>
<dbReference type="SUPFAM" id="SSF54909">
    <property type="entry name" value="Dimeric alpha+beta barrel"/>
    <property type="match status" value="2"/>
</dbReference>
<name>A0A364Y583_9BACT</name>
<dbReference type="Proteomes" id="UP000251889">
    <property type="component" value="Unassembled WGS sequence"/>
</dbReference>
<dbReference type="InterPro" id="IPR007138">
    <property type="entry name" value="ABM_dom"/>
</dbReference>
<reference evidence="2 3" key="1">
    <citation type="submission" date="2018-06" db="EMBL/GenBank/DDBJ databases">
        <title>Chryseolinea flavus sp. nov., a member of the phylum Bacteroidetes isolated from soil.</title>
        <authorList>
            <person name="Li Y."/>
            <person name="Wang J."/>
        </authorList>
    </citation>
    <scope>NUCLEOTIDE SEQUENCE [LARGE SCALE GENOMIC DNA]</scope>
    <source>
        <strain evidence="2 3">SDU1-6</strain>
    </source>
</reference>
<dbReference type="AlphaFoldDB" id="A0A364Y583"/>
<evidence type="ECO:0000313" key="3">
    <source>
        <dbReference type="Proteomes" id="UP000251889"/>
    </source>
</evidence>
<evidence type="ECO:0000313" key="2">
    <source>
        <dbReference type="EMBL" id="RAW02158.1"/>
    </source>
</evidence>
<accession>A0A364Y583</accession>
<dbReference type="InterPro" id="IPR050744">
    <property type="entry name" value="AI-2_Isomerase_LsrG"/>
</dbReference>
<dbReference type="GO" id="GO:0003824">
    <property type="term" value="F:catalytic activity"/>
    <property type="evidence" value="ECO:0007669"/>
    <property type="project" value="TreeGrafter"/>
</dbReference>
<dbReference type="Pfam" id="PF03992">
    <property type="entry name" value="ABM"/>
    <property type="match status" value="2"/>
</dbReference>
<keyword evidence="3" id="KW-1185">Reference proteome</keyword>
<gene>
    <name evidence="2" type="ORF">DQQ10_06325</name>
</gene>
<protein>
    <recommendedName>
        <fullName evidence="1">ABM domain-containing protein</fullName>
    </recommendedName>
</protein>
<dbReference type="OrthoDB" id="9812754at2"/>